<gene>
    <name evidence="2" type="ORF">VV02_07800</name>
</gene>
<name>A0A0K1JGF7_9MICO</name>
<evidence type="ECO:0000313" key="3">
    <source>
        <dbReference type="Proteomes" id="UP000066480"/>
    </source>
</evidence>
<organism evidence="2 3">
    <name type="scientific">Luteipulveratus mongoliensis</name>
    <dbReference type="NCBI Taxonomy" id="571913"/>
    <lineage>
        <taxon>Bacteria</taxon>
        <taxon>Bacillati</taxon>
        <taxon>Actinomycetota</taxon>
        <taxon>Actinomycetes</taxon>
        <taxon>Micrococcales</taxon>
        <taxon>Dermacoccaceae</taxon>
        <taxon>Luteipulveratus</taxon>
    </lineage>
</organism>
<dbReference type="RefSeq" id="WP_052590853.1">
    <property type="nucleotide sequence ID" value="NZ_CP011112.1"/>
</dbReference>
<dbReference type="OrthoDB" id="5114390at2"/>
<dbReference type="Proteomes" id="UP000066480">
    <property type="component" value="Chromosome"/>
</dbReference>
<sequence length="250" mass="27261">MSDFSDRPFAAGSMFGLRAFRVDGLGRLTGVSHQSVWTPGENVAECLQDRAVNIYARLQADLFNSLYGAGGYSIHTTPPPTSSSTRFWSSSWPSSRTSPAALRQQADQAQRRAQALIDAEQAENAEESMHTVAALDCKCGFYAYFDGSADYYETARDEGVALAAVIEGYGVCTTGSRGFRASKARIVALIVPPAYIEDDLRTSIRVRKVLRNYPDVPVYASDTEAIAAHPLTEDSTTPETCDDFWTRSAS</sequence>
<protein>
    <submittedName>
        <fullName evidence="2">Uncharacterized protein</fullName>
    </submittedName>
</protein>
<proteinExistence type="predicted"/>
<accession>A0A0K1JGF7</accession>
<dbReference type="STRING" id="571913.VV02_07800"/>
<dbReference type="EMBL" id="CP011112">
    <property type="protein sequence ID" value="AKU15781.1"/>
    <property type="molecule type" value="Genomic_DNA"/>
</dbReference>
<dbReference type="PATRIC" id="fig|571913.6.peg.1596"/>
<dbReference type="KEGG" id="lmoi:VV02_07800"/>
<dbReference type="AlphaFoldDB" id="A0A0K1JGF7"/>
<evidence type="ECO:0000256" key="1">
    <source>
        <dbReference type="SAM" id="MobiDB-lite"/>
    </source>
</evidence>
<keyword evidence="3" id="KW-1185">Reference proteome</keyword>
<feature type="region of interest" description="Disordered" evidence="1">
    <location>
        <begin position="85"/>
        <end position="105"/>
    </location>
</feature>
<evidence type="ECO:0000313" key="2">
    <source>
        <dbReference type="EMBL" id="AKU15781.1"/>
    </source>
</evidence>
<reference evidence="2 3" key="1">
    <citation type="submission" date="2015-03" db="EMBL/GenBank/DDBJ databases">
        <title>Luteipulveratus halotolerans sp. nov., a novel actinobacterium (Dermacoccaceae) from Sarawak, Malaysia.</title>
        <authorList>
            <person name="Juboi H."/>
            <person name="Basik A."/>
            <person name="Shamsul S.S."/>
            <person name="Arnold P."/>
            <person name="Schmitt E.K."/>
            <person name="Sanglier J.-J."/>
            <person name="Yeo T."/>
        </authorList>
    </citation>
    <scope>NUCLEOTIDE SEQUENCE [LARGE SCALE GENOMIC DNA]</scope>
    <source>
        <strain evidence="2 3">MN07-A0370</strain>
    </source>
</reference>